<dbReference type="InterPro" id="IPR002410">
    <property type="entry name" value="Peptidase_S33"/>
</dbReference>
<gene>
    <name evidence="4" type="ORF">FOC72_03265</name>
</gene>
<dbReference type="InterPro" id="IPR050266">
    <property type="entry name" value="AB_hydrolase_sf"/>
</dbReference>
<dbReference type="GO" id="GO:0006508">
    <property type="term" value="P:proteolysis"/>
    <property type="evidence" value="ECO:0007669"/>
    <property type="project" value="InterPro"/>
</dbReference>
<accession>A0A859ENB0</accession>
<dbReference type="PANTHER" id="PTHR43798:SF33">
    <property type="entry name" value="HYDROLASE, PUTATIVE (AFU_ORTHOLOGUE AFUA_2G14860)-RELATED"/>
    <property type="match status" value="1"/>
</dbReference>
<evidence type="ECO:0000313" key="5">
    <source>
        <dbReference type="Proteomes" id="UP000509459"/>
    </source>
</evidence>
<dbReference type="SUPFAM" id="SSF53474">
    <property type="entry name" value="alpha/beta-Hydrolases"/>
    <property type="match status" value="1"/>
</dbReference>
<dbReference type="GO" id="GO:0004177">
    <property type="term" value="F:aminopeptidase activity"/>
    <property type="evidence" value="ECO:0007669"/>
    <property type="project" value="UniProtKB-EC"/>
</dbReference>
<feature type="domain" description="AB hydrolase-1" evidence="3">
    <location>
        <begin position="40"/>
        <end position="280"/>
    </location>
</feature>
<evidence type="ECO:0000259" key="3">
    <source>
        <dbReference type="Pfam" id="PF00561"/>
    </source>
</evidence>
<dbReference type="EMBL" id="CP054570">
    <property type="protein sequence ID" value="QKQ43588.1"/>
    <property type="molecule type" value="Genomic_DNA"/>
</dbReference>
<dbReference type="PANTHER" id="PTHR43798">
    <property type="entry name" value="MONOACYLGLYCEROL LIPASE"/>
    <property type="match status" value="1"/>
</dbReference>
<dbReference type="PRINTS" id="PR00793">
    <property type="entry name" value="PROAMNOPTASE"/>
</dbReference>
<keyword evidence="2 4" id="KW-0378">Hydrolase</keyword>
<organism evidence="4 5">
    <name type="scientific">Streptococcus sanguinis</name>
    <dbReference type="NCBI Taxonomy" id="1305"/>
    <lineage>
        <taxon>Bacteria</taxon>
        <taxon>Bacillati</taxon>
        <taxon>Bacillota</taxon>
        <taxon>Bacilli</taxon>
        <taxon>Lactobacillales</taxon>
        <taxon>Streptococcaceae</taxon>
        <taxon>Streptococcus</taxon>
    </lineage>
</organism>
<protein>
    <submittedName>
        <fullName evidence="4">Alpha/beta hydrolase</fullName>
    </submittedName>
</protein>
<comment type="similarity">
    <text evidence="1">Belongs to the peptidase S33 family.</text>
</comment>
<dbReference type="Gene3D" id="3.40.50.1820">
    <property type="entry name" value="alpha/beta hydrolase"/>
    <property type="match status" value="1"/>
</dbReference>
<dbReference type="Pfam" id="PF00561">
    <property type="entry name" value="Abhydrolase_1"/>
    <property type="match status" value="1"/>
</dbReference>
<dbReference type="AlphaFoldDB" id="A0A859ENB0"/>
<dbReference type="InterPro" id="IPR029058">
    <property type="entry name" value="AB_hydrolase_fold"/>
</dbReference>
<proteinExistence type="inferred from homology"/>
<dbReference type="RefSeq" id="WP_032914138.1">
    <property type="nucleotide sequence ID" value="NZ_CP054570.1"/>
</dbReference>
<dbReference type="GO" id="GO:0016020">
    <property type="term" value="C:membrane"/>
    <property type="evidence" value="ECO:0007669"/>
    <property type="project" value="TreeGrafter"/>
</dbReference>
<sequence length="293" mass="33334">MVGTLIERKAMTHSQKIETMIRNGSDQLYTICYPNPDKETIILLHGGPGAPDDFLWFAPEFEENFQIITFHQRGTRKSPCLSGDYSIEAYITDINTIANQFGLEKFHLFGHSWGGLYAQIYANKNPDRLLSLLLSSSGTGTGSQWQEMEKEMMRYNRKHCTFLEWTKMGLNTLLGGLGSSKASQALFRQVVRNYNADYPAFHDVKLDMSNVSVQASNQTRKEITTYPLLPRLEHPPFPITVTFGDNDIFGASGHFVISRYPSAQVFTIKNSGHFPFLHNPQDYFAILHQHFQP</sequence>
<dbReference type="InterPro" id="IPR000073">
    <property type="entry name" value="AB_hydrolase_1"/>
</dbReference>
<evidence type="ECO:0000256" key="1">
    <source>
        <dbReference type="ARBA" id="ARBA00010088"/>
    </source>
</evidence>
<evidence type="ECO:0000256" key="2">
    <source>
        <dbReference type="ARBA" id="ARBA00022801"/>
    </source>
</evidence>
<dbReference type="Proteomes" id="UP000509459">
    <property type="component" value="Chromosome"/>
</dbReference>
<reference evidence="4 5" key="1">
    <citation type="submission" date="2020-05" db="EMBL/GenBank/DDBJ databases">
        <title>FDA dAtabase for Regulatory Grade micrObial Sequences (FDA-ARGOS): Supporting development and validation of Infectious Disease Dx tests.</title>
        <authorList>
            <person name="Bojja K."/>
            <person name="Kessler A."/>
            <person name="Tallon L."/>
            <person name="Sadzewicz L."/>
            <person name="Zhao X."/>
            <person name="Vavikolanu K."/>
            <person name="Mehta A."/>
            <person name="Aluvathingal J."/>
            <person name="Nadendla S."/>
            <person name="Myers T."/>
            <person name="Yan Y."/>
            <person name="Sichtig H."/>
        </authorList>
    </citation>
    <scope>NUCLEOTIDE SEQUENCE [LARGE SCALE GENOMIC DNA]</scope>
    <source>
        <strain evidence="4 5">FDAARGOS_770</strain>
    </source>
</reference>
<name>A0A859ENB0_STRSA</name>
<evidence type="ECO:0000313" key="4">
    <source>
        <dbReference type="EMBL" id="QKQ43588.1"/>
    </source>
</evidence>